<dbReference type="SUPFAM" id="SSF52972">
    <property type="entry name" value="ITPase-like"/>
    <property type="match status" value="1"/>
</dbReference>
<comment type="subunit">
    <text evidence="11">Homodimer.</text>
</comment>
<dbReference type="GO" id="GO:0103023">
    <property type="term" value="F:ITPase activity"/>
    <property type="evidence" value="ECO:0007669"/>
    <property type="project" value="UniProtKB-EC"/>
</dbReference>
<accession>A0A4U1BLG9</accession>
<protein>
    <recommendedName>
        <fullName evidence="11">Inosine/xanthosine triphosphatase</fullName>
        <shortName evidence="11">ITPase/XTPase</shortName>
        <ecNumber evidence="11">3.6.1.73</ecNumber>
    </recommendedName>
    <alternativeName>
        <fullName evidence="11">Non-canonical purine NTP phosphatase</fullName>
    </alternativeName>
    <alternativeName>
        <fullName evidence="11">Non-standard purine NTP phosphatase</fullName>
    </alternativeName>
    <alternativeName>
        <fullName evidence="11">Nucleoside-triphosphate phosphatase</fullName>
        <shortName evidence="11">NTPase</shortName>
    </alternativeName>
</protein>
<evidence type="ECO:0000256" key="8">
    <source>
        <dbReference type="ARBA" id="ARBA00048174"/>
    </source>
</evidence>
<evidence type="ECO:0000256" key="1">
    <source>
        <dbReference type="ARBA" id="ARBA00001936"/>
    </source>
</evidence>
<evidence type="ECO:0000256" key="5">
    <source>
        <dbReference type="ARBA" id="ARBA00022842"/>
    </source>
</evidence>
<keyword evidence="2 11" id="KW-0479">Metal-binding</keyword>
<dbReference type="NCBIfam" id="NF003459">
    <property type="entry name" value="PRK05074.1"/>
    <property type="match status" value="1"/>
</dbReference>
<dbReference type="GO" id="GO:0000166">
    <property type="term" value="F:nucleotide binding"/>
    <property type="evidence" value="ECO:0007669"/>
    <property type="project" value="UniProtKB-KW"/>
</dbReference>
<dbReference type="OrthoDB" id="6334099at2"/>
<dbReference type="Pfam" id="PF01931">
    <property type="entry name" value="NTPase_I-T"/>
    <property type="match status" value="1"/>
</dbReference>
<dbReference type="GO" id="GO:0006772">
    <property type="term" value="P:thiamine metabolic process"/>
    <property type="evidence" value="ECO:0007669"/>
    <property type="project" value="TreeGrafter"/>
</dbReference>
<dbReference type="InterPro" id="IPR029001">
    <property type="entry name" value="ITPase-like_fam"/>
</dbReference>
<keyword evidence="14" id="KW-1185">Reference proteome</keyword>
<dbReference type="HAMAP" id="MF_00648">
    <property type="entry name" value="Non_canon_purine_NTPase_YjjX"/>
    <property type="match status" value="1"/>
</dbReference>
<dbReference type="Gene3D" id="3.90.950.10">
    <property type="match status" value="1"/>
</dbReference>
<keyword evidence="3 11" id="KW-0547">Nucleotide-binding</keyword>
<dbReference type="PANTHER" id="PTHR34699:SF2">
    <property type="entry name" value="NON-CANONICAL PURINE NTP PHOSPHATASE_PRRC1 DOMAIN-CONTAINING PROTEIN"/>
    <property type="match status" value="1"/>
</dbReference>
<dbReference type="RefSeq" id="WP_136864026.1">
    <property type="nucleotide sequence ID" value="NZ_SWCJ01000011.1"/>
</dbReference>
<dbReference type="EC" id="3.6.1.73" evidence="11"/>
<organism evidence="13 14">
    <name type="scientific">Ferrimonas aestuarii</name>
    <dbReference type="NCBI Taxonomy" id="2569539"/>
    <lineage>
        <taxon>Bacteria</taxon>
        <taxon>Pseudomonadati</taxon>
        <taxon>Pseudomonadota</taxon>
        <taxon>Gammaproteobacteria</taxon>
        <taxon>Alteromonadales</taxon>
        <taxon>Ferrimonadaceae</taxon>
        <taxon>Ferrimonas</taxon>
    </lineage>
</organism>
<comment type="cofactor">
    <cofactor evidence="11">
        <name>Mg(2+)</name>
        <dbReference type="ChEBI" id="CHEBI:18420"/>
    </cofactor>
    <cofactor evidence="11">
        <name>Mn(2+)</name>
        <dbReference type="ChEBI" id="CHEBI:29035"/>
    </cofactor>
    <text evidence="11">Binds 1 divalent metal cation per subunit; can use either Mg(2+) or Mn(2+).</text>
</comment>
<feature type="binding site" evidence="11">
    <location>
        <begin position="12"/>
        <end position="17"/>
    </location>
    <ligand>
        <name>substrate</name>
    </ligand>
</feature>
<dbReference type="AlphaFoldDB" id="A0A4U1BLG9"/>
<dbReference type="InterPro" id="IPR002786">
    <property type="entry name" value="Non_canon_purine_NTPase"/>
</dbReference>
<comment type="caution">
    <text evidence="13">The sequence shown here is derived from an EMBL/GenBank/DDBJ whole genome shotgun (WGS) entry which is preliminary data.</text>
</comment>
<keyword evidence="5 11" id="KW-0460">Magnesium</keyword>
<gene>
    <name evidence="13" type="primary">yjjX</name>
    <name evidence="13" type="ORF">FCL42_13895</name>
</gene>
<evidence type="ECO:0000313" key="13">
    <source>
        <dbReference type="EMBL" id="TKB53666.1"/>
    </source>
</evidence>
<dbReference type="InterPro" id="IPR026533">
    <property type="entry name" value="NTPase/PRRC1"/>
</dbReference>
<evidence type="ECO:0000256" key="2">
    <source>
        <dbReference type="ARBA" id="ARBA00022723"/>
    </source>
</evidence>
<comment type="catalytic activity">
    <reaction evidence="8 11">
        <text>ITP + H2O = IDP + phosphate + H(+)</text>
        <dbReference type="Rhea" id="RHEA:28330"/>
        <dbReference type="ChEBI" id="CHEBI:15377"/>
        <dbReference type="ChEBI" id="CHEBI:15378"/>
        <dbReference type="ChEBI" id="CHEBI:43474"/>
        <dbReference type="ChEBI" id="CHEBI:58280"/>
        <dbReference type="ChEBI" id="CHEBI:61402"/>
        <dbReference type="EC" id="3.6.1.73"/>
    </reaction>
</comment>
<feature type="domain" description="Non-canonical purine NTP phosphatase/PRRC1" evidence="12">
    <location>
        <begin position="11"/>
        <end position="172"/>
    </location>
</feature>
<evidence type="ECO:0000256" key="3">
    <source>
        <dbReference type="ARBA" id="ARBA00022741"/>
    </source>
</evidence>
<evidence type="ECO:0000256" key="4">
    <source>
        <dbReference type="ARBA" id="ARBA00022801"/>
    </source>
</evidence>
<reference evidence="13 14" key="1">
    <citation type="submission" date="2019-04" db="EMBL/GenBank/DDBJ databases">
        <authorList>
            <person name="Hwang J.C."/>
        </authorList>
    </citation>
    <scope>NUCLEOTIDE SEQUENCE [LARGE SCALE GENOMIC DNA]</scope>
    <source>
        <strain evidence="13 14">IMCC35002</strain>
    </source>
</reference>
<comment type="similarity">
    <text evidence="10 11">Belongs to the YjjX NTPase family.</text>
</comment>
<comment type="caution">
    <text evidence="11">Lacks conserved residue(s) required for the propagation of feature annotation.</text>
</comment>
<dbReference type="FunFam" id="3.90.950.10:FF:000002">
    <property type="entry name" value="Inosine/xanthosine triphosphatase"/>
    <property type="match status" value="1"/>
</dbReference>
<dbReference type="GO" id="GO:0046872">
    <property type="term" value="F:metal ion binding"/>
    <property type="evidence" value="ECO:0007669"/>
    <property type="project" value="UniProtKB-KW"/>
</dbReference>
<evidence type="ECO:0000256" key="10">
    <source>
        <dbReference type="ARBA" id="ARBA00060855"/>
    </source>
</evidence>
<keyword evidence="7 11" id="KW-0464">Manganese</keyword>
<name>A0A4U1BLG9_9GAMM</name>
<dbReference type="InterPro" id="IPR050299">
    <property type="entry name" value="YjjX_NTPase"/>
</dbReference>
<comment type="cofactor">
    <cofactor evidence="1">
        <name>Mn(2+)</name>
        <dbReference type="ChEBI" id="CHEBI:29035"/>
    </cofactor>
</comment>
<evidence type="ECO:0000256" key="6">
    <source>
        <dbReference type="ARBA" id="ARBA00023080"/>
    </source>
</evidence>
<proteinExistence type="inferred from homology"/>
<sequence>MTKTIKTLLVASTNPVKVNAAKQALCAAFPNIEWQVQGVKAPSGVAEQPMTDAETRLGAVNRVEAIRQQSADFYVAFEGGYDRFHGQGFTFAYVAVSDGVRTQVGRSGTLPLPESVCQQLEAGGELGPVMDRVFNDHNIKQKGGAIGIFTNDLVSRTSIYADTLCLLLAPWLHPEIFGESR</sequence>
<dbReference type="Proteomes" id="UP000305675">
    <property type="component" value="Unassembled WGS sequence"/>
</dbReference>
<dbReference type="EMBL" id="SWCJ01000011">
    <property type="protein sequence ID" value="TKB53666.1"/>
    <property type="molecule type" value="Genomic_DNA"/>
</dbReference>
<keyword evidence="6 11" id="KW-0546">Nucleotide metabolism</keyword>
<comment type="catalytic activity">
    <reaction evidence="9 11">
        <text>XTP + H2O = XDP + phosphate + H(+)</text>
        <dbReference type="Rhea" id="RHEA:28406"/>
        <dbReference type="ChEBI" id="CHEBI:15377"/>
        <dbReference type="ChEBI" id="CHEBI:15378"/>
        <dbReference type="ChEBI" id="CHEBI:43474"/>
        <dbReference type="ChEBI" id="CHEBI:59884"/>
        <dbReference type="ChEBI" id="CHEBI:61314"/>
        <dbReference type="EC" id="3.6.1.73"/>
    </reaction>
</comment>
<evidence type="ECO:0000313" key="14">
    <source>
        <dbReference type="Proteomes" id="UP000305675"/>
    </source>
</evidence>
<evidence type="ECO:0000256" key="11">
    <source>
        <dbReference type="HAMAP-Rule" id="MF_00648"/>
    </source>
</evidence>
<comment type="function">
    <text evidence="11">Phosphatase that hydrolyzes non-canonical purine nucleotides such as XTP and ITP to their respective diphosphate derivatives. Probably excludes non-canonical purines from DNA/RNA precursor pool, thus preventing their incorporation into DNA/RNA and avoiding chromosomal lesions.</text>
</comment>
<dbReference type="NCBIfam" id="TIGR00258">
    <property type="entry name" value="inosine/xanthosine triphosphatase"/>
    <property type="match status" value="1"/>
</dbReference>
<dbReference type="GO" id="GO:0009117">
    <property type="term" value="P:nucleotide metabolic process"/>
    <property type="evidence" value="ECO:0007669"/>
    <property type="project" value="UniProtKB-KW"/>
</dbReference>
<dbReference type="PANTHER" id="PTHR34699">
    <property type="match status" value="1"/>
</dbReference>
<evidence type="ECO:0000259" key="12">
    <source>
        <dbReference type="Pfam" id="PF01931"/>
    </source>
</evidence>
<keyword evidence="4 11" id="KW-0378">Hydrolase</keyword>
<evidence type="ECO:0000256" key="7">
    <source>
        <dbReference type="ARBA" id="ARBA00023211"/>
    </source>
</evidence>
<evidence type="ECO:0000256" key="9">
    <source>
        <dbReference type="ARBA" id="ARBA00048781"/>
    </source>
</evidence>